<keyword evidence="2" id="KW-1185">Reference proteome</keyword>
<dbReference type="SUPFAM" id="SSF46785">
    <property type="entry name" value="Winged helix' DNA-binding domain"/>
    <property type="match status" value="1"/>
</dbReference>
<dbReference type="AlphaFoldDB" id="A0A853IL13"/>
<gene>
    <name evidence="1" type="ORF">H0A36_28900</name>
</gene>
<organism evidence="1 2">
    <name type="scientific">Spartinivicinus marinus</name>
    <dbReference type="NCBI Taxonomy" id="2994442"/>
    <lineage>
        <taxon>Bacteria</taxon>
        <taxon>Pseudomonadati</taxon>
        <taxon>Pseudomonadota</taxon>
        <taxon>Gammaproteobacteria</taxon>
        <taxon>Oceanospirillales</taxon>
        <taxon>Zooshikellaceae</taxon>
        <taxon>Spartinivicinus</taxon>
    </lineage>
</organism>
<reference evidence="1 2" key="1">
    <citation type="submission" date="2020-07" db="EMBL/GenBank/DDBJ databases">
        <title>Endozoicomonas sp. nov., isolated from sediment.</title>
        <authorList>
            <person name="Gu T."/>
        </authorList>
    </citation>
    <scope>NUCLEOTIDE SEQUENCE [LARGE SCALE GENOMIC DNA]</scope>
    <source>
        <strain evidence="1 2">SM1973</strain>
    </source>
</reference>
<dbReference type="Gene3D" id="1.10.10.10">
    <property type="entry name" value="Winged helix-like DNA-binding domain superfamily/Winged helix DNA-binding domain"/>
    <property type="match status" value="1"/>
</dbReference>
<evidence type="ECO:0000313" key="2">
    <source>
        <dbReference type="Proteomes" id="UP000569732"/>
    </source>
</evidence>
<accession>A0A853IL13</accession>
<proteinExistence type="predicted"/>
<sequence length="93" mass="10227">MHKEDLGMSLVQFAALLTIAREEGQGITEVKDRLGLPKATGTRTITALTERAGPGKEGYGLVDVRFDPMDARRKGLYLNEAGKEFVAKYVNMI</sequence>
<dbReference type="EMBL" id="JACCKB010000237">
    <property type="protein sequence ID" value="NYZ70037.1"/>
    <property type="molecule type" value="Genomic_DNA"/>
</dbReference>
<dbReference type="Proteomes" id="UP000569732">
    <property type="component" value="Unassembled WGS sequence"/>
</dbReference>
<dbReference type="InterPro" id="IPR036390">
    <property type="entry name" value="WH_DNA-bd_sf"/>
</dbReference>
<protein>
    <submittedName>
        <fullName evidence="1">Winged helix-turn-helix transcriptional regulator</fullName>
    </submittedName>
</protein>
<name>A0A853IL13_9GAMM</name>
<comment type="caution">
    <text evidence="1">The sequence shown here is derived from an EMBL/GenBank/DDBJ whole genome shotgun (WGS) entry which is preliminary data.</text>
</comment>
<evidence type="ECO:0000313" key="1">
    <source>
        <dbReference type="EMBL" id="NYZ70037.1"/>
    </source>
</evidence>
<dbReference type="RefSeq" id="WP_180571980.1">
    <property type="nucleotide sequence ID" value="NZ_JACCKB010000237.1"/>
</dbReference>
<dbReference type="InterPro" id="IPR036388">
    <property type="entry name" value="WH-like_DNA-bd_sf"/>
</dbReference>